<feature type="compositionally biased region" description="Basic residues" evidence="1">
    <location>
        <begin position="253"/>
        <end position="265"/>
    </location>
</feature>
<feature type="compositionally biased region" description="Polar residues" evidence="1">
    <location>
        <begin position="398"/>
        <end position="411"/>
    </location>
</feature>
<evidence type="ECO:0000313" key="2">
    <source>
        <dbReference type="EMBL" id="CAD5126018.1"/>
    </source>
</evidence>
<feature type="region of interest" description="Disordered" evidence="1">
    <location>
        <begin position="544"/>
        <end position="565"/>
    </location>
</feature>
<protein>
    <submittedName>
        <fullName evidence="2">DgyrCDS14194</fullName>
    </submittedName>
</protein>
<feature type="compositionally biased region" description="Polar residues" evidence="1">
    <location>
        <begin position="281"/>
        <end position="290"/>
    </location>
</feature>
<feature type="compositionally biased region" description="Basic residues" evidence="1">
    <location>
        <begin position="195"/>
        <end position="208"/>
    </location>
</feature>
<proteinExistence type="predicted"/>
<evidence type="ECO:0000313" key="3">
    <source>
        <dbReference type="Proteomes" id="UP000549394"/>
    </source>
</evidence>
<feature type="region of interest" description="Disordered" evidence="1">
    <location>
        <begin position="1"/>
        <end position="43"/>
    </location>
</feature>
<dbReference type="Proteomes" id="UP000549394">
    <property type="component" value="Unassembled WGS sequence"/>
</dbReference>
<keyword evidence="3" id="KW-1185">Reference proteome</keyword>
<comment type="caution">
    <text evidence="2">The sequence shown here is derived from an EMBL/GenBank/DDBJ whole genome shotgun (WGS) entry which is preliminary data.</text>
</comment>
<accession>A0A7I8WCX2</accession>
<feature type="compositionally biased region" description="Basic and acidic residues" evidence="1">
    <location>
        <begin position="383"/>
        <end position="396"/>
    </location>
</feature>
<dbReference type="AlphaFoldDB" id="A0A7I8WCX2"/>
<dbReference type="EMBL" id="CAJFCJ010000031">
    <property type="protein sequence ID" value="CAD5126018.1"/>
    <property type="molecule type" value="Genomic_DNA"/>
</dbReference>
<evidence type="ECO:0000256" key="1">
    <source>
        <dbReference type="SAM" id="MobiDB-lite"/>
    </source>
</evidence>
<feature type="compositionally biased region" description="Basic and acidic residues" evidence="1">
    <location>
        <begin position="170"/>
        <end position="194"/>
    </location>
</feature>
<feature type="compositionally biased region" description="Polar residues" evidence="1">
    <location>
        <begin position="209"/>
        <end position="226"/>
    </location>
</feature>
<name>A0A7I8WCX2_9ANNE</name>
<reference evidence="2 3" key="1">
    <citation type="submission" date="2020-08" db="EMBL/GenBank/DDBJ databases">
        <authorList>
            <person name="Hejnol A."/>
        </authorList>
    </citation>
    <scope>NUCLEOTIDE SEQUENCE [LARGE SCALE GENOMIC DNA]</scope>
</reference>
<feature type="compositionally biased region" description="Polar residues" evidence="1">
    <location>
        <begin position="437"/>
        <end position="457"/>
    </location>
</feature>
<organism evidence="2 3">
    <name type="scientific">Dimorphilus gyrociliatus</name>
    <dbReference type="NCBI Taxonomy" id="2664684"/>
    <lineage>
        <taxon>Eukaryota</taxon>
        <taxon>Metazoa</taxon>
        <taxon>Spiralia</taxon>
        <taxon>Lophotrochozoa</taxon>
        <taxon>Annelida</taxon>
        <taxon>Polychaeta</taxon>
        <taxon>Polychaeta incertae sedis</taxon>
        <taxon>Dinophilidae</taxon>
        <taxon>Dimorphilus</taxon>
    </lineage>
</organism>
<feature type="region of interest" description="Disordered" evidence="1">
    <location>
        <begin position="383"/>
        <end position="502"/>
    </location>
</feature>
<feature type="region of interest" description="Disordered" evidence="1">
    <location>
        <begin position="165"/>
        <end position="324"/>
    </location>
</feature>
<sequence>MTDGGNTTGECIDPDDEYSENTRAHDYFPTSKTDYNNSSQNHLAPTTFYDEEYVNPAAFSYYPIPKNYANIKIGTQDNSDKASRNNKAYDEVYRILPHDQKRYKICSPKAQKCYDESIEVEKGPPFDYPPDGKKLDDSLYNIMNGPSTNPAQNICFNLGKSLKMSQPSGKDLKSPTNKKEVFGTRTLKGKDKNSRIKVNKQIKEKKTHPSQLEKSYDSNQTDNNSIEAKEKKDNWSLDNVLQFVEGSDQNDTKKKKKKKKSRNRKVSNDSTVKYHDDSSEEQYPSPNVQAKATVMLSENLEKGETGPLPTHSIPSEKSPELEGESKKLVKELTIQINSTNQKAAEAPNELIDSQVNNFSQVQSPTIKEESKLTSYDENLKAITHSEIDTAKQRDAKGSPSQNSLDENWQKFSSKKKREKRHENPLPPAHPDSKPIDRNSSPSKNFEKSQSYQSQASNLKDVHSRKNSTKKVTVVVGIRSDENKRKPNKSYNTSRPMDKNFTGKKLEKGQPVEQLNEKTLNTKLNKQDSLLETNKMLRAEVNISHHKSTTTSSTAEKLSVTREKSDRDLRNPYYLPDGMKNLAWSDVQLNMCFDSRWELPLQNFPELCNVEPIKNPFSYHYYLKYVDDKDPNGIKPDTMKEYYKNHHLRPNGMTEDDLREFDEKKKVTLNPNASVFAPTIKWHNTPQGRNGAPDRIPGLLLEKIREIVNSPRDKSPEDILQRISNMFIESDYPISKSKDHVNTKFESLIDRPERLHPINIPNEEALHHPLEVCGPMFPFEYYPNEEAESFLGAMYAPNNPPMNFRPLQTYPLVFNTPRYRTMNFQ</sequence>
<feature type="compositionally biased region" description="Polar residues" evidence="1">
    <location>
        <begin position="30"/>
        <end position="43"/>
    </location>
</feature>
<gene>
    <name evidence="2" type="ORF">DGYR_LOCUS13306</name>
</gene>